<protein>
    <submittedName>
        <fullName evidence="2">Uncharacterized protein</fullName>
    </submittedName>
</protein>
<evidence type="ECO:0000313" key="3">
    <source>
        <dbReference type="Proteomes" id="UP001642464"/>
    </source>
</evidence>
<proteinExistence type="predicted"/>
<organism evidence="2 3">
    <name type="scientific">Durusdinium trenchii</name>
    <dbReference type="NCBI Taxonomy" id="1381693"/>
    <lineage>
        <taxon>Eukaryota</taxon>
        <taxon>Sar</taxon>
        <taxon>Alveolata</taxon>
        <taxon>Dinophyceae</taxon>
        <taxon>Suessiales</taxon>
        <taxon>Symbiodiniaceae</taxon>
        <taxon>Durusdinium</taxon>
    </lineage>
</organism>
<dbReference type="Proteomes" id="UP001642464">
    <property type="component" value="Unassembled WGS sequence"/>
</dbReference>
<gene>
    <name evidence="2" type="ORF">SCF082_LOCUS14768</name>
</gene>
<accession>A0ABP0K0A1</accession>
<feature type="compositionally biased region" description="Pro residues" evidence="1">
    <location>
        <begin position="39"/>
        <end position="48"/>
    </location>
</feature>
<keyword evidence="3" id="KW-1185">Reference proteome</keyword>
<dbReference type="EMBL" id="CAXAMM010009335">
    <property type="protein sequence ID" value="CAK9020063.1"/>
    <property type="molecule type" value="Genomic_DNA"/>
</dbReference>
<sequence length="178" mass="18928">MLSTQPVVAPVPPADVWSTSPLPPLPLTPPGRAERRPCAPAPAKPPPEIAGSEPPVAPPAWEPNKGLDSSSAPQRPPGILLPMTDEEKQRKAVVEKAKAQGIPLKVRLPDAALGVVRPLRPGCPAKKRLPWPELMEEMSKCPSEYSTGSTVCPSDQLEVEAQIAQMPFINSVPVVAAR</sequence>
<evidence type="ECO:0000256" key="1">
    <source>
        <dbReference type="SAM" id="MobiDB-lite"/>
    </source>
</evidence>
<comment type="caution">
    <text evidence="2">The sequence shown here is derived from an EMBL/GenBank/DDBJ whole genome shotgun (WGS) entry which is preliminary data.</text>
</comment>
<name>A0ABP0K0A1_9DINO</name>
<feature type="region of interest" description="Disordered" evidence="1">
    <location>
        <begin position="1"/>
        <end position="87"/>
    </location>
</feature>
<reference evidence="2 3" key="1">
    <citation type="submission" date="2024-02" db="EMBL/GenBank/DDBJ databases">
        <authorList>
            <person name="Chen Y."/>
            <person name="Shah S."/>
            <person name="Dougan E. K."/>
            <person name="Thang M."/>
            <person name="Chan C."/>
        </authorList>
    </citation>
    <scope>NUCLEOTIDE SEQUENCE [LARGE SCALE GENOMIC DNA]</scope>
</reference>
<evidence type="ECO:0000313" key="2">
    <source>
        <dbReference type="EMBL" id="CAK9020063.1"/>
    </source>
</evidence>